<dbReference type="EMBL" id="MLJW01003039">
    <property type="protein sequence ID" value="OIQ73006.1"/>
    <property type="molecule type" value="Genomic_DNA"/>
</dbReference>
<keyword evidence="1" id="KW-0472">Membrane</keyword>
<name>A0A1J5PN67_9ZZZZ</name>
<keyword evidence="1" id="KW-1133">Transmembrane helix</keyword>
<protein>
    <recommendedName>
        <fullName evidence="3">DUF4405 domain-containing protein</fullName>
    </recommendedName>
</protein>
<reference evidence="2" key="1">
    <citation type="submission" date="2016-10" db="EMBL/GenBank/DDBJ databases">
        <title>Sequence of Gallionella enrichment culture.</title>
        <authorList>
            <person name="Poehlein A."/>
            <person name="Muehling M."/>
            <person name="Daniel R."/>
        </authorList>
    </citation>
    <scope>NUCLEOTIDE SEQUENCE</scope>
</reference>
<feature type="transmembrane region" description="Helical" evidence="1">
    <location>
        <begin position="112"/>
        <end position="133"/>
    </location>
</feature>
<keyword evidence="1" id="KW-0812">Transmembrane</keyword>
<accession>A0A1J5PN67</accession>
<dbReference type="AlphaFoldDB" id="A0A1J5PN67"/>
<evidence type="ECO:0008006" key="3">
    <source>
        <dbReference type="Google" id="ProtNLM"/>
    </source>
</evidence>
<comment type="caution">
    <text evidence="2">The sequence shown here is derived from an EMBL/GenBank/DDBJ whole genome shotgun (WGS) entry which is preliminary data.</text>
</comment>
<gene>
    <name evidence="2" type="ORF">GALL_453610</name>
</gene>
<evidence type="ECO:0000256" key="1">
    <source>
        <dbReference type="SAM" id="Phobius"/>
    </source>
</evidence>
<organism evidence="2">
    <name type="scientific">mine drainage metagenome</name>
    <dbReference type="NCBI Taxonomy" id="410659"/>
    <lineage>
        <taxon>unclassified sequences</taxon>
        <taxon>metagenomes</taxon>
        <taxon>ecological metagenomes</taxon>
    </lineage>
</organism>
<feature type="transmembrane region" description="Helical" evidence="1">
    <location>
        <begin position="84"/>
        <end position="106"/>
    </location>
</feature>
<sequence length="232" mass="23752">MKTYPAAFSPVLHGTLTGLLATGLLLAPGALQMRLEWDMPWALGSGARVWAAAAHALCFFLMLGLLGAAWTVHIRAGWLRRENIRSGGALLSAFGLLALSGLGLYYAGGEALPRWSVIAHLLAGALVPALYVAHRLGARAAAASSAAGSAPGSGHAPSRSACVATWVNCWLTAFHHCIGSTSPDSGAAASLASAAAGADGHVTKPITAEGLLKVVEQVWAAKTRDQDKAQSA</sequence>
<proteinExistence type="predicted"/>
<feature type="transmembrane region" description="Helical" evidence="1">
    <location>
        <begin position="48"/>
        <end position="72"/>
    </location>
</feature>
<evidence type="ECO:0000313" key="2">
    <source>
        <dbReference type="EMBL" id="OIQ73006.1"/>
    </source>
</evidence>